<dbReference type="HAMAP" id="MF_00376">
    <property type="entry name" value="Dephospho_CoA_kinase"/>
    <property type="match status" value="1"/>
</dbReference>
<evidence type="ECO:0000313" key="8">
    <source>
        <dbReference type="Proteomes" id="UP001501436"/>
    </source>
</evidence>
<keyword evidence="5" id="KW-0963">Cytoplasm</keyword>
<keyword evidence="2 5" id="KW-0547">Nucleotide-binding</keyword>
<gene>
    <name evidence="5 7" type="primary">coaE</name>
    <name evidence="7" type="ORF">GCM10023313_25620</name>
</gene>
<keyword evidence="5 7" id="KW-0418">Kinase</keyword>
<comment type="function">
    <text evidence="5">Catalyzes the phosphorylation of the 3'-hydroxyl group of dephosphocoenzyme A to form coenzyme A.</text>
</comment>
<comment type="similarity">
    <text evidence="1 5">Belongs to the CoaE family.</text>
</comment>
<dbReference type="InterPro" id="IPR001977">
    <property type="entry name" value="Depp_CoAkinase"/>
</dbReference>
<keyword evidence="3 5" id="KW-0067">ATP-binding</keyword>
<dbReference type="Pfam" id="PF01121">
    <property type="entry name" value="CoaE"/>
    <property type="match status" value="1"/>
</dbReference>
<keyword evidence="5" id="KW-0808">Transferase</keyword>
<evidence type="ECO:0000256" key="4">
    <source>
        <dbReference type="ARBA" id="ARBA00022993"/>
    </source>
</evidence>
<comment type="catalytic activity">
    <reaction evidence="5">
        <text>3'-dephospho-CoA + ATP = ADP + CoA + H(+)</text>
        <dbReference type="Rhea" id="RHEA:18245"/>
        <dbReference type="ChEBI" id="CHEBI:15378"/>
        <dbReference type="ChEBI" id="CHEBI:30616"/>
        <dbReference type="ChEBI" id="CHEBI:57287"/>
        <dbReference type="ChEBI" id="CHEBI:57328"/>
        <dbReference type="ChEBI" id="CHEBI:456216"/>
        <dbReference type="EC" id="2.7.1.24"/>
    </reaction>
</comment>
<dbReference type="RefSeq" id="WP_345331609.1">
    <property type="nucleotide sequence ID" value="NZ_BAABJI010000002.1"/>
</dbReference>
<proteinExistence type="inferred from homology"/>
<dbReference type="SUPFAM" id="SSF52540">
    <property type="entry name" value="P-loop containing nucleoside triphosphate hydrolases"/>
    <property type="match status" value="1"/>
</dbReference>
<evidence type="ECO:0000256" key="6">
    <source>
        <dbReference type="NCBIfam" id="TIGR00152"/>
    </source>
</evidence>
<dbReference type="Proteomes" id="UP001501436">
    <property type="component" value="Unassembled WGS sequence"/>
</dbReference>
<sequence>MLKIGLTGNIGSGKTTVAKVFEVLGIPVFYADAAAKSVMVSDAELIKGVKQAFGSEAYFADGALNRKHIADIVFNNADELARLNALVHPAVFRAFDEWVLQQTKAAYVIKEAAILFESGSYKMCHQTILVSAPLEHRLQRVMQRDGISRVEAATRDARQMSEEQKSKLANHIINNDGSRLVIPQVLALHQQFLAVKA</sequence>
<comment type="pathway">
    <text evidence="5">Cofactor biosynthesis; coenzyme A biosynthesis; CoA from (R)-pantothenate: step 5/5.</text>
</comment>
<dbReference type="PANTHER" id="PTHR10695">
    <property type="entry name" value="DEPHOSPHO-COA KINASE-RELATED"/>
    <property type="match status" value="1"/>
</dbReference>
<comment type="caution">
    <text evidence="7">The sequence shown here is derived from an EMBL/GenBank/DDBJ whole genome shotgun (WGS) entry which is preliminary data.</text>
</comment>
<dbReference type="EC" id="2.7.1.24" evidence="5 6"/>
<protein>
    <recommendedName>
        <fullName evidence="5 6">Dephospho-CoA kinase</fullName>
        <ecNumber evidence="5 6">2.7.1.24</ecNumber>
    </recommendedName>
    <alternativeName>
        <fullName evidence="5">Dephosphocoenzyme A kinase</fullName>
    </alternativeName>
</protein>
<organism evidence="7 8">
    <name type="scientific">Mucilaginibacter defluvii</name>
    <dbReference type="NCBI Taxonomy" id="1196019"/>
    <lineage>
        <taxon>Bacteria</taxon>
        <taxon>Pseudomonadati</taxon>
        <taxon>Bacteroidota</taxon>
        <taxon>Sphingobacteriia</taxon>
        <taxon>Sphingobacteriales</taxon>
        <taxon>Sphingobacteriaceae</taxon>
        <taxon>Mucilaginibacter</taxon>
    </lineage>
</organism>
<dbReference type="CDD" id="cd02022">
    <property type="entry name" value="DPCK"/>
    <property type="match status" value="1"/>
</dbReference>
<dbReference type="PROSITE" id="PS51219">
    <property type="entry name" value="DPCK"/>
    <property type="match status" value="1"/>
</dbReference>
<dbReference type="EMBL" id="BAABJI010000002">
    <property type="protein sequence ID" value="GAA4920716.1"/>
    <property type="molecule type" value="Genomic_DNA"/>
</dbReference>
<keyword evidence="8" id="KW-1185">Reference proteome</keyword>
<name>A0ABP9FWU6_9SPHI</name>
<comment type="subcellular location">
    <subcellularLocation>
        <location evidence="5">Cytoplasm</location>
    </subcellularLocation>
</comment>
<dbReference type="InterPro" id="IPR027417">
    <property type="entry name" value="P-loop_NTPase"/>
</dbReference>
<accession>A0ABP9FWU6</accession>
<dbReference type="NCBIfam" id="TIGR00152">
    <property type="entry name" value="dephospho-CoA kinase"/>
    <property type="match status" value="1"/>
</dbReference>
<dbReference type="Gene3D" id="3.40.50.300">
    <property type="entry name" value="P-loop containing nucleotide triphosphate hydrolases"/>
    <property type="match status" value="1"/>
</dbReference>
<evidence type="ECO:0000256" key="5">
    <source>
        <dbReference type="HAMAP-Rule" id="MF_00376"/>
    </source>
</evidence>
<keyword evidence="4 5" id="KW-0173">Coenzyme A biosynthesis</keyword>
<evidence type="ECO:0000313" key="7">
    <source>
        <dbReference type="EMBL" id="GAA4920716.1"/>
    </source>
</evidence>
<evidence type="ECO:0000256" key="1">
    <source>
        <dbReference type="ARBA" id="ARBA00009018"/>
    </source>
</evidence>
<evidence type="ECO:0000256" key="2">
    <source>
        <dbReference type="ARBA" id="ARBA00022741"/>
    </source>
</evidence>
<dbReference type="GO" id="GO:0016301">
    <property type="term" value="F:kinase activity"/>
    <property type="evidence" value="ECO:0007669"/>
    <property type="project" value="UniProtKB-KW"/>
</dbReference>
<dbReference type="PANTHER" id="PTHR10695:SF46">
    <property type="entry name" value="BIFUNCTIONAL COENZYME A SYNTHASE-RELATED"/>
    <property type="match status" value="1"/>
</dbReference>
<feature type="binding site" evidence="5">
    <location>
        <begin position="11"/>
        <end position="16"/>
    </location>
    <ligand>
        <name>ATP</name>
        <dbReference type="ChEBI" id="CHEBI:30616"/>
    </ligand>
</feature>
<evidence type="ECO:0000256" key="3">
    <source>
        <dbReference type="ARBA" id="ARBA00022840"/>
    </source>
</evidence>
<reference evidence="8" key="1">
    <citation type="journal article" date="2019" name="Int. J. Syst. Evol. Microbiol.">
        <title>The Global Catalogue of Microorganisms (GCM) 10K type strain sequencing project: providing services to taxonomists for standard genome sequencing and annotation.</title>
        <authorList>
            <consortium name="The Broad Institute Genomics Platform"/>
            <consortium name="The Broad Institute Genome Sequencing Center for Infectious Disease"/>
            <person name="Wu L."/>
            <person name="Ma J."/>
        </authorList>
    </citation>
    <scope>NUCLEOTIDE SEQUENCE [LARGE SCALE GENOMIC DNA]</scope>
    <source>
        <strain evidence="8">JCM 18283</strain>
    </source>
</reference>